<dbReference type="AlphaFoldDB" id="A0AAV4LFD2"/>
<evidence type="ECO:0000256" key="1">
    <source>
        <dbReference type="ARBA" id="ARBA00009333"/>
    </source>
</evidence>
<organism evidence="13 14">
    <name type="scientific">Collibacillus ludicampi</name>
    <dbReference type="NCBI Taxonomy" id="2771369"/>
    <lineage>
        <taxon>Bacteria</taxon>
        <taxon>Bacillati</taxon>
        <taxon>Bacillota</taxon>
        <taxon>Bacilli</taxon>
        <taxon>Bacillales</taxon>
        <taxon>Alicyclobacillaceae</taxon>
        <taxon>Collibacillus</taxon>
    </lineage>
</organism>
<dbReference type="InterPro" id="IPR008255">
    <property type="entry name" value="Pyr_nucl-diS_OxRdtase_2_AS"/>
</dbReference>
<evidence type="ECO:0000313" key="13">
    <source>
        <dbReference type="EMBL" id="GIM46565.1"/>
    </source>
</evidence>
<evidence type="ECO:0000256" key="11">
    <source>
        <dbReference type="RuleBase" id="RU003881"/>
    </source>
</evidence>
<feature type="domain" description="FAD/NAD(P)-binding" evidence="12">
    <location>
        <begin position="7"/>
        <end position="293"/>
    </location>
</feature>
<comment type="caution">
    <text evidence="13">The sequence shown here is derived from an EMBL/GenBank/DDBJ whole genome shotgun (WGS) entry which is preliminary data.</text>
</comment>
<evidence type="ECO:0000256" key="5">
    <source>
        <dbReference type="ARBA" id="ARBA00022827"/>
    </source>
</evidence>
<evidence type="ECO:0000256" key="3">
    <source>
        <dbReference type="ARBA" id="ARBA00018719"/>
    </source>
</evidence>
<evidence type="ECO:0000313" key="14">
    <source>
        <dbReference type="Proteomes" id="UP001057291"/>
    </source>
</evidence>
<keyword evidence="8 10" id="KW-0676">Redox-active center</keyword>
<proteinExistence type="inferred from homology"/>
<keyword evidence="11" id="KW-0521">NADP</keyword>
<evidence type="ECO:0000256" key="9">
    <source>
        <dbReference type="ARBA" id="ARBA00048132"/>
    </source>
</evidence>
<comment type="catalytic activity">
    <reaction evidence="9 10">
        <text>[thioredoxin]-dithiol + NADP(+) = [thioredoxin]-disulfide + NADPH + H(+)</text>
        <dbReference type="Rhea" id="RHEA:20345"/>
        <dbReference type="Rhea" id="RHEA-COMP:10698"/>
        <dbReference type="Rhea" id="RHEA-COMP:10700"/>
        <dbReference type="ChEBI" id="CHEBI:15378"/>
        <dbReference type="ChEBI" id="CHEBI:29950"/>
        <dbReference type="ChEBI" id="CHEBI:50058"/>
        <dbReference type="ChEBI" id="CHEBI:57783"/>
        <dbReference type="ChEBI" id="CHEBI:58349"/>
        <dbReference type="EC" id="1.8.1.9"/>
    </reaction>
</comment>
<dbReference type="Gene3D" id="3.50.50.60">
    <property type="entry name" value="FAD/NAD(P)-binding domain"/>
    <property type="match status" value="2"/>
</dbReference>
<dbReference type="PANTHER" id="PTHR48105">
    <property type="entry name" value="THIOREDOXIN REDUCTASE 1-RELATED-RELATED"/>
    <property type="match status" value="1"/>
</dbReference>
<evidence type="ECO:0000259" key="12">
    <source>
        <dbReference type="Pfam" id="PF07992"/>
    </source>
</evidence>
<dbReference type="EMBL" id="BOQE01000001">
    <property type="protein sequence ID" value="GIM46565.1"/>
    <property type="molecule type" value="Genomic_DNA"/>
</dbReference>
<dbReference type="EC" id="1.8.1.9" evidence="10"/>
<comment type="cofactor">
    <cofactor evidence="11">
        <name>FAD</name>
        <dbReference type="ChEBI" id="CHEBI:57692"/>
    </cofactor>
    <text evidence="11">Binds 1 FAD per subunit.</text>
</comment>
<accession>A0AAV4LFD2</accession>
<keyword evidence="4 10" id="KW-0285">Flavoprotein</keyword>
<dbReference type="PRINTS" id="PR00469">
    <property type="entry name" value="PNDRDTASEII"/>
</dbReference>
<evidence type="ECO:0000256" key="7">
    <source>
        <dbReference type="ARBA" id="ARBA00023157"/>
    </source>
</evidence>
<reference evidence="13" key="1">
    <citation type="journal article" date="2023" name="Int. J. Syst. Evol. Microbiol.">
        <title>Collibacillus ludicampi gen. nov., sp. nov., a new soil bacterium of the family Alicyclobacillaceae.</title>
        <authorList>
            <person name="Jojima T."/>
            <person name="Ioku Y."/>
            <person name="Fukuta Y."/>
            <person name="Shirasaka N."/>
            <person name="Matsumura Y."/>
            <person name="Mori M."/>
        </authorList>
    </citation>
    <scope>NUCLEOTIDE SEQUENCE</scope>
    <source>
        <strain evidence="13">TP075</strain>
    </source>
</reference>
<dbReference type="InterPro" id="IPR005982">
    <property type="entry name" value="Thioredox_Rdtase"/>
</dbReference>
<evidence type="ECO:0000256" key="2">
    <source>
        <dbReference type="ARBA" id="ARBA00011738"/>
    </source>
</evidence>
<dbReference type="NCBIfam" id="TIGR01292">
    <property type="entry name" value="TRX_reduct"/>
    <property type="match status" value="1"/>
</dbReference>
<dbReference type="InterPro" id="IPR036188">
    <property type="entry name" value="FAD/NAD-bd_sf"/>
</dbReference>
<dbReference type="SUPFAM" id="SSF51905">
    <property type="entry name" value="FAD/NAD(P)-binding domain"/>
    <property type="match status" value="1"/>
</dbReference>
<dbReference type="PROSITE" id="PS00573">
    <property type="entry name" value="PYRIDINE_REDOX_2"/>
    <property type="match status" value="1"/>
</dbReference>
<keyword evidence="5 10" id="KW-0274">FAD</keyword>
<dbReference type="InterPro" id="IPR050097">
    <property type="entry name" value="Ferredoxin-NADP_redctase_2"/>
</dbReference>
<name>A0AAV4LFD2_9BACL</name>
<dbReference type="PRINTS" id="PR00368">
    <property type="entry name" value="FADPNR"/>
</dbReference>
<evidence type="ECO:0000256" key="8">
    <source>
        <dbReference type="ARBA" id="ARBA00023284"/>
    </source>
</evidence>
<gene>
    <name evidence="13" type="primary">trxB_2</name>
    <name evidence="13" type="ORF">DNHGIG_21140</name>
</gene>
<keyword evidence="14" id="KW-1185">Reference proteome</keyword>
<dbReference type="InterPro" id="IPR023753">
    <property type="entry name" value="FAD/NAD-binding_dom"/>
</dbReference>
<comment type="subunit">
    <text evidence="2 10">Homodimer.</text>
</comment>
<sequence>MNPEQVYDVIIAGAGPAGMTAAVYASRANMKTLMIEKGPPGGQMVNTEDIENYPGYESILGPELSKNMFDHARKFGADYENGQIQRIEDGYPYKTVILADREYKAKSVIVATGAEHRKIGVPGEREFSGRGVSYCAVCDGAFFADMELVVVGGGDSAVEEAVFLTRFASKVTIIHRRDSLRAQKIIQKRAFENEKIHLIWNHQVQEIRGDGMVTGVLMQNTVTGQVSEYPCQGVFIYIGMDPISDCVKHLGITNDAGYILTDDQMRTKIPGIFAAGDVREKTLRQVVTATGDGCLAAQSAQHYVEQLDEQLKEQLMIEDSKISYKFVGLAGGAYDNARH</sequence>
<dbReference type="GO" id="GO:0004791">
    <property type="term" value="F:thioredoxin-disulfide reductase (NADPH) activity"/>
    <property type="evidence" value="ECO:0007669"/>
    <property type="project" value="UniProtKB-UniRule"/>
</dbReference>
<evidence type="ECO:0000256" key="4">
    <source>
        <dbReference type="ARBA" id="ARBA00022630"/>
    </source>
</evidence>
<evidence type="ECO:0000256" key="10">
    <source>
        <dbReference type="RuleBase" id="RU003880"/>
    </source>
</evidence>
<protein>
    <recommendedName>
        <fullName evidence="3 10">Thioredoxin reductase</fullName>
        <ecNumber evidence="10">1.8.1.9</ecNumber>
    </recommendedName>
</protein>
<dbReference type="GO" id="GO:0005737">
    <property type="term" value="C:cytoplasm"/>
    <property type="evidence" value="ECO:0007669"/>
    <property type="project" value="InterPro"/>
</dbReference>
<dbReference type="GO" id="GO:0019430">
    <property type="term" value="P:removal of superoxide radicals"/>
    <property type="evidence" value="ECO:0007669"/>
    <property type="project" value="UniProtKB-UniRule"/>
</dbReference>
<dbReference type="RefSeq" id="WP_282199645.1">
    <property type="nucleotide sequence ID" value="NZ_BOQE01000001.1"/>
</dbReference>
<dbReference type="Pfam" id="PF07992">
    <property type="entry name" value="Pyr_redox_2"/>
    <property type="match status" value="1"/>
</dbReference>
<keyword evidence="6 10" id="KW-0560">Oxidoreductase</keyword>
<evidence type="ECO:0000256" key="6">
    <source>
        <dbReference type="ARBA" id="ARBA00023002"/>
    </source>
</evidence>
<comment type="similarity">
    <text evidence="1 10">Belongs to the class-II pyridine nucleotide-disulfide oxidoreductase family.</text>
</comment>
<dbReference type="Proteomes" id="UP001057291">
    <property type="component" value="Unassembled WGS sequence"/>
</dbReference>
<keyword evidence="7" id="KW-1015">Disulfide bond</keyword>